<evidence type="ECO:0000313" key="9">
    <source>
        <dbReference type="Proteomes" id="UP000600588"/>
    </source>
</evidence>
<evidence type="ECO:0000256" key="2">
    <source>
        <dbReference type="ARBA" id="ARBA00006275"/>
    </source>
</evidence>
<dbReference type="Pfam" id="PF07980">
    <property type="entry name" value="SusD_RagB"/>
    <property type="match status" value="1"/>
</dbReference>
<evidence type="ECO:0000256" key="3">
    <source>
        <dbReference type="ARBA" id="ARBA00022729"/>
    </source>
</evidence>
<dbReference type="Pfam" id="PF14322">
    <property type="entry name" value="SusD-like_3"/>
    <property type="match status" value="1"/>
</dbReference>
<dbReference type="InterPro" id="IPR012944">
    <property type="entry name" value="SusD_RagB_dom"/>
</dbReference>
<keyword evidence="3" id="KW-0732">Signal</keyword>
<dbReference type="RefSeq" id="WP_188230356.1">
    <property type="nucleotide sequence ID" value="NZ_JACVXB010000004.1"/>
</dbReference>
<keyword evidence="9" id="KW-1185">Reference proteome</keyword>
<name>A0A8J6Q8B6_9FLAO</name>
<evidence type="ECO:0000256" key="1">
    <source>
        <dbReference type="ARBA" id="ARBA00004442"/>
    </source>
</evidence>
<feature type="domain" description="SusD-like N-terminal" evidence="7">
    <location>
        <begin position="90"/>
        <end position="226"/>
    </location>
</feature>
<dbReference type="Proteomes" id="UP000600588">
    <property type="component" value="Unassembled WGS sequence"/>
</dbReference>
<feature type="domain" description="RagB/SusD" evidence="6">
    <location>
        <begin position="341"/>
        <end position="434"/>
    </location>
</feature>
<comment type="subcellular location">
    <subcellularLocation>
        <location evidence="1">Cell outer membrane</location>
    </subcellularLocation>
</comment>
<keyword evidence="5" id="KW-0998">Cell outer membrane</keyword>
<dbReference type="PROSITE" id="PS51257">
    <property type="entry name" value="PROKAR_LIPOPROTEIN"/>
    <property type="match status" value="1"/>
</dbReference>
<comment type="caution">
    <text evidence="8">The sequence shown here is derived from an EMBL/GenBank/DDBJ whole genome shotgun (WGS) entry which is preliminary data.</text>
</comment>
<evidence type="ECO:0000313" key="8">
    <source>
        <dbReference type="EMBL" id="MBD0832565.1"/>
    </source>
</evidence>
<proteinExistence type="inferred from homology"/>
<dbReference type="InterPro" id="IPR033985">
    <property type="entry name" value="SusD-like_N"/>
</dbReference>
<evidence type="ECO:0000259" key="6">
    <source>
        <dbReference type="Pfam" id="PF07980"/>
    </source>
</evidence>
<evidence type="ECO:0000256" key="4">
    <source>
        <dbReference type="ARBA" id="ARBA00023136"/>
    </source>
</evidence>
<dbReference type="InterPro" id="IPR011990">
    <property type="entry name" value="TPR-like_helical_dom_sf"/>
</dbReference>
<dbReference type="GO" id="GO:0009279">
    <property type="term" value="C:cell outer membrane"/>
    <property type="evidence" value="ECO:0007669"/>
    <property type="project" value="UniProtKB-SubCell"/>
</dbReference>
<keyword evidence="4" id="KW-0472">Membrane</keyword>
<sequence length="472" mass="52497">MKIFNIKTIILSILSIWLITSCSIDNIKPIAQLTEDNVVFDEGSANRLLNRVYNSFRESDIPLVQAGLSYWGIEQNMGSALNGTNTWPTNEDTGEAVIVRELYTAMYFAINNANYLIEAIEAGKASDLTDPRKSEILGEAKFLRAMAHFRLLRTHGQFFDKTSQYGIVVLTEPMRGAVSYARNTVQETYDAILTDLEYAANNAGSGKAHYYVSSTTARAFLAKVQLYYGDFENAATNAMAVINNTDGYDLAPDFVSIFENRWGEETLFAPYVNGPEELTLFTSSAFRNSCIPSDYFRNIADLSDGIADGTVATTGEPTSGYDFRFQYNYGADTRGPNSIGKYPLASRASGQGNTFYYARMAEVYLIYAEAEARRAGGNLTNSLNMLNAVRNRVNMPLKTLSDKATLLQDILEEKMLELFIEDAESWFDFVRYDQLGDIDISTYKSTLSDETKFILPFPDAATAGNGNLILNP</sequence>
<accession>A0A8J6Q8B6</accession>
<dbReference type="Gene3D" id="1.25.40.390">
    <property type="match status" value="1"/>
</dbReference>
<organism evidence="8 9">
    <name type="scientific">Aestuariibaculum sediminum</name>
    <dbReference type="NCBI Taxonomy" id="2770637"/>
    <lineage>
        <taxon>Bacteria</taxon>
        <taxon>Pseudomonadati</taxon>
        <taxon>Bacteroidota</taxon>
        <taxon>Flavobacteriia</taxon>
        <taxon>Flavobacteriales</taxon>
        <taxon>Flavobacteriaceae</taxon>
    </lineage>
</organism>
<reference evidence="8 9" key="1">
    <citation type="submission" date="2020-09" db="EMBL/GenBank/DDBJ databases">
        <title>TT11 complete genome.</title>
        <authorList>
            <person name="Wu Z."/>
        </authorList>
    </citation>
    <scope>NUCLEOTIDE SEQUENCE [LARGE SCALE GENOMIC DNA]</scope>
    <source>
        <strain evidence="8 9">TT11</strain>
    </source>
</reference>
<protein>
    <submittedName>
        <fullName evidence="8">RagB/SusD family nutrient uptake outer membrane protein</fullName>
    </submittedName>
</protein>
<comment type="similarity">
    <text evidence="2">Belongs to the SusD family.</text>
</comment>
<gene>
    <name evidence="8" type="ORF">ICJ83_10525</name>
</gene>
<evidence type="ECO:0000259" key="7">
    <source>
        <dbReference type="Pfam" id="PF14322"/>
    </source>
</evidence>
<dbReference type="AlphaFoldDB" id="A0A8J6Q8B6"/>
<evidence type="ECO:0000256" key="5">
    <source>
        <dbReference type="ARBA" id="ARBA00023237"/>
    </source>
</evidence>
<dbReference type="SUPFAM" id="SSF48452">
    <property type="entry name" value="TPR-like"/>
    <property type="match status" value="1"/>
</dbReference>
<dbReference type="EMBL" id="JACVXB010000004">
    <property type="protein sequence ID" value="MBD0832565.1"/>
    <property type="molecule type" value="Genomic_DNA"/>
</dbReference>